<reference evidence="2" key="1">
    <citation type="journal article" date="2018" name="Nat. Plants">
        <title>Whole-genome landscape of Medicago truncatula symbiotic genes.</title>
        <authorList>
            <person name="Pecrix Y."/>
            <person name="Gamas P."/>
            <person name="Carrere S."/>
        </authorList>
    </citation>
    <scope>NUCLEOTIDE SEQUENCE</scope>
    <source>
        <tissue evidence="2">Leaves</tissue>
    </source>
</reference>
<sequence length="86" mass="9872">MALDLIMSDVQSHHPHAPMISQIVQLQHRDWIVHFQHTLRQGNECADWLAKHGASSSNALKSWIFCPPHLYHSLLDDTLGVTRLRL</sequence>
<feature type="domain" description="RNase H type-1" evidence="1">
    <location>
        <begin position="3"/>
        <end position="52"/>
    </location>
</feature>
<organism evidence="2">
    <name type="scientific">Medicago truncatula</name>
    <name type="common">Barrel medic</name>
    <name type="synonym">Medicago tribuloides</name>
    <dbReference type="NCBI Taxonomy" id="3880"/>
    <lineage>
        <taxon>Eukaryota</taxon>
        <taxon>Viridiplantae</taxon>
        <taxon>Streptophyta</taxon>
        <taxon>Embryophyta</taxon>
        <taxon>Tracheophyta</taxon>
        <taxon>Spermatophyta</taxon>
        <taxon>Magnoliopsida</taxon>
        <taxon>eudicotyledons</taxon>
        <taxon>Gunneridae</taxon>
        <taxon>Pentapetalae</taxon>
        <taxon>rosids</taxon>
        <taxon>fabids</taxon>
        <taxon>Fabales</taxon>
        <taxon>Fabaceae</taxon>
        <taxon>Papilionoideae</taxon>
        <taxon>50 kb inversion clade</taxon>
        <taxon>NPAAA clade</taxon>
        <taxon>Hologalegina</taxon>
        <taxon>IRL clade</taxon>
        <taxon>Trifolieae</taxon>
        <taxon>Medicago</taxon>
    </lineage>
</organism>
<dbReference type="InterPro" id="IPR044730">
    <property type="entry name" value="RNase_H-like_dom_plant"/>
</dbReference>
<dbReference type="InterPro" id="IPR002156">
    <property type="entry name" value="RNaseH_domain"/>
</dbReference>
<proteinExistence type="predicted"/>
<dbReference type="Gramene" id="rna38711">
    <property type="protein sequence ID" value="RHN44576.1"/>
    <property type="gene ID" value="gene38711"/>
</dbReference>
<dbReference type="EMBL" id="PSQE01000007">
    <property type="protein sequence ID" value="RHN44576.1"/>
    <property type="molecule type" value="Genomic_DNA"/>
</dbReference>
<dbReference type="CDD" id="cd06222">
    <property type="entry name" value="RNase_H_like"/>
    <property type="match status" value="1"/>
</dbReference>
<dbReference type="Proteomes" id="UP000265566">
    <property type="component" value="Chromosome 7"/>
</dbReference>
<protein>
    <recommendedName>
        <fullName evidence="1">RNase H type-1 domain-containing protein</fullName>
    </recommendedName>
</protein>
<name>A0A396GTV7_MEDTR</name>
<gene>
    <name evidence="2" type="ORF">MtrunA17_Chr7g0220901</name>
</gene>
<evidence type="ECO:0000259" key="1">
    <source>
        <dbReference type="Pfam" id="PF13456"/>
    </source>
</evidence>
<dbReference type="AlphaFoldDB" id="A0A396GTV7"/>
<dbReference type="GO" id="GO:0004523">
    <property type="term" value="F:RNA-DNA hybrid ribonuclease activity"/>
    <property type="evidence" value="ECO:0007669"/>
    <property type="project" value="InterPro"/>
</dbReference>
<dbReference type="PANTHER" id="PTHR34023:SF5">
    <property type="entry name" value="RNASE H TYPE-1 DOMAIN-CONTAINING PROTEIN"/>
    <property type="match status" value="1"/>
</dbReference>
<accession>A0A396GTV7</accession>
<comment type="caution">
    <text evidence="2">The sequence shown here is derived from an EMBL/GenBank/DDBJ whole genome shotgun (WGS) entry which is preliminary data.</text>
</comment>
<dbReference type="Pfam" id="PF13456">
    <property type="entry name" value="RVT_3"/>
    <property type="match status" value="1"/>
</dbReference>
<dbReference type="GO" id="GO:0003676">
    <property type="term" value="F:nucleic acid binding"/>
    <property type="evidence" value="ECO:0007669"/>
    <property type="project" value="InterPro"/>
</dbReference>
<dbReference type="PANTHER" id="PTHR34023">
    <property type="entry name" value="RNASE H DOMAIN-CONTAINING PROTEIN"/>
    <property type="match status" value="1"/>
</dbReference>
<evidence type="ECO:0000313" key="2">
    <source>
        <dbReference type="EMBL" id="RHN44576.1"/>
    </source>
</evidence>